<feature type="binding site" evidence="2">
    <location>
        <position position="167"/>
    </location>
    <ligand>
        <name>ATP</name>
        <dbReference type="ChEBI" id="CHEBI:30616"/>
    </ligand>
</feature>
<keyword evidence="2" id="KW-0820">tRNA-binding</keyword>
<keyword evidence="2" id="KW-0067">ATP-binding</keyword>
<dbReference type="Proteomes" id="UP000012589">
    <property type="component" value="Unassembled WGS sequence"/>
</dbReference>
<dbReference type="EC" id="6.3.4.-" evidence="2"/>
<keyword evidence="4" id="KW-1185">Reference proteome</keyword>
<dbReference type="SUPFAM" id="SSF52374">
    <property type="entry name" value="Nucleotidylyl transferase"/>
    <property type="match status" value="1"/>
</dbReference>
<dbReference type="PANTHER" id="PTHR37825">
    <property type="entry name" value="TRNA(MET) CYTIDINE ACETATE LIGASE"/>
    <property type="match status" value="1"/>
</dbReference>
<dbReference type="Pfam" id="PF05636">
    <property type="entry name" value="HIGH_NTase1"/>
    <property type="match status" value="1"/>
</dbReference>
<comment type="caution">
    <text evidence="2">Lacks conserved residue(s) required for the propagation of feature annotation.</text>
</comment>
<feature type="binding site" evidence="2">
    <location>
        <position position="197"/>
    </location>
    <ligand>
        <name>ATP</name>
        <dbReference type="ChEBI" id="CHEBI:30616"/>
    </ligand>
</feature>
<dbReference type="InterPro" id="IPR008513">
    <property type="entry name" value="tRNA(Met)_cyd_acetate_ligase"/>
</dbReference>
<keyword evidence="2" id="KW-0436">Ligase</keyword>
<protein>
    <recommendedName>
        <fullName evidence="2">tRNA(Met) cytidine acetate ligase</fullName>
        <ecNumber evidence="2">6.3.4.-</ecNumber>
    </recommendedName>
</protein>
<sequence length="421" mass="47287">MKITGIITEYNPFHNGHAYQLTQARKETNADYMIIAMSGNFVQRGAPALLDKFVRAKMALLEGADLVLELPAPWSCASAEYFAEAGIALLSRLGCVDTLCYGCETPSADVYEKILTLLNHETPSYQQLLTDHLKSGQSFARAREYALLELLPHTDADAAAEILNNPNNILALEYQKAIAKLSDVHHRPRMQVHSILRQGEGYHSDCVHQAMPSASAIRRFLAGQPADYAHTLEPAMPDAARRLLLDYAGRYPFLYEDDCSQMLHYSLLKNAADGFARYADCSPELSDKIIRNLNGYTGFTDFCTRLKSKDLAYTRISRVLLHILLEVRQDSCVYWRSHSYMPYARMLGFRKQSQALLSHIKKHASIPLLARPADAKKNLSDTDAADFYRKHGFADAVYRALVLGKSGCKLKHEFEQPPIII</sequence>
<evidence type="ECO:0000256" key="2">
    <source>
        <dbReference type="HAMAP-Rule" id="MF_01539"/>
    </source>
</evidence>
<comment type="function">
    <text evidence="2">Catalyzes the formation of N(4)-acetylcytidine (ac(4)C) at the wobble position of elongator tRNA(Met), using acetate and ATP as substrates. First activates an acetate ion to form acetyladenylate (Ac-AMP) and then transfers the acetyl group to tRNA to form ac(4)C34.</text>
</comment>
<evidence type="ECO:0000313" key="4">
    <source>
        <dbReference type="Proteomes" id="UP000012589"/>
    </source>
</evidence>
<dbReference type="eggNOG" id="COG1323">
    <property type="taxonomic scope" value="Bacteria"/>
</dbReference>
<organism evidence="3 4">
    <name type="scientific">Eubacterium plexicaudatum ASF492</name>
    <dbReference type="NCBI Taxonomy" id="1235802"/>
    <lineage>
        <taxon>Bacteria</taxon>
        <taxon>Bacillati</taxon>
        <taxon>Bacillota</taxon>
        <taxon>Clostridia</taxon>
        <taxon>Eubacteriales</taxon>
        <taxon>Eubacteriaceae</taxon>
        <taxon>Eubacterium</taxon>
    </lineage>
</organism>
<dbReference type="OrthoDB" id="9769796at2"/>
<proteinExistence type="inferred from homology"/>
<dbReference type="AlphaFoldDB" id="N2A8C3"/>
<evidence type="ECO:0000256" key="1">
    <source>
        <dbReference type="ARBA" id="ARBA00022694"/>
    </source>
</evidence>
<keyword evidence="2" id="KW-0963">Cytoplasm</keyword>
<dbReference type="GO" id="GO:0000049">
    <property type="term" value="F:tRNA binding"/>
    <property type="evidence" value="ECO:0007669"/>
    <property type="project" value="UniProtKB-KW"/>
</dbReference>
<comment type="similarity">
    <text evidence="2">Belongs to the TmcAL family.</text>
</comment>
<dbReference type="GO" id="GO:0016879">
    <property type="term" value="F:ligase activity, forming carbon-nitrogen bonds"/>
    <property type="evidence" value="ECO:0007669"/>
    <property type="project" value="UniProtKB-UniRule"/>
</dbReference>
<accession>N2A8C3</accession>
<dbReference type="PATRIC" id="fig|1235802.3.peg.4163"/>
<dbReference type="STRING" id="1235802.C823_03939"/>
<keyword evidence="1 2" id="KW-0819">tRNA processing</keyword>
<dbReference type="PANTHER" id="PTHR37825:SF1">
    <property type="entry name" value="TRNA(MET) CYTIDINE ACETATE LIGASE"/>
    <property type="match status" value="1"/>
</dbReference>
<comment type="caution">
    <text evidence="3">The sequence shown here is derived from an EMBL/GenBank/DDBJ whole genome shotgun (WGS) entry which is preliminary data.</text>
</comment>
<dbReference type="HOGENOM" id="CLU_038915_0_1_9"/>
<comment type="subcellular location">
    <subcellularLocation>
        <location evidence="2">Cytoplasm</location>
    </subcellularLocation>
</comment>
<comment type="catalytic activity">
    <reaction evidence="2">
        <text>cytidine(34) in elongator tRNA(Met) + acetate + ATP = N(4)-acetylcytidine(34) in elongator tRNA(Met) + AMP + diphosphate</text>
        <dbReference type="Rhea" id="RHEA:58144"/>
        <dbReference type="Rhea" id="RHEA-COMP:10693"/>
        <dbReference type="Rhea" id="RHEA-COMP:10694"/>
        <dbReference type="ChEBI" id="CHEBI:30089"/>
        <dbReference type="ChEBI" id="CHEBI:30616"/>
        <dbReference type="ChEBI" id="CHEBI:33019"/>
        <dbReference type="ChEBI" id="CHEBI:74900"/>
        <dbReference type="ChEBI" id="CHEBI:82748"/>
        <dbReference type="ChEBI" id="CHEBI:456215"/>
    </reaction>
</comment>
<dbReference type="GO" id="GO:0005737">
    <property type="term" value="C:cytoplasm"/>
    <property type="evidence" value="ECO:0007669"/>
    <property type="project" value="UniProtKB-SubCell"/>
</dbReference>
<dbReference type="GO" id="GO:0006400">
    <property type="term" value="P:tRNA modification"/>
    <property type="evidence" value="ECO:0007669"/>
    <property type="project" value="UniProtKB-UniRule"/>
</dbReference>
<dbReference type="EMBL" id="AQFT01000119">
    <property type="protein sequence ID" value="EMZ22698.1"/>
    <property type="molecule type" value="Genomic_DNA"/>
</dbReference>
<name>N2A8C3_9FIRM</name>
<dbReference type="GO" id="GO:0005524">
    <property type="term" value="F:ATP binding"/>
    <property type="evidence" value="ECO:0007669"/>
    <property type="project" value="UniProtKB-KW"/>
</dbReference>
<feature type="binding site" evidence="2">
    <location>
        <position position="102"/>
    </location>
    <ligand>
        <name>ATP</name>
        <dbReference type="ChEBI" id="CHEBI:30616"/>
    </ligand>
</feature>
<feature type="binding site" evidence="2">
    <location>
        <begin position="7"/>
        <end position="20"/>
    </location>
    <ligand>
        <name>ATP</name>
        <dbReference type="ChEBI" id="CHEBI:30616"/>
    </ligand>
</feature>
<dbReference type="Gene3D" id="3.40.50.620">
    <property type="entry name" value="HUPs"/>
    <property type="match status" value="1"/>
</dbReference>
<keyword evidence="2" id="KW-0547">Nucleotide-binding</keyword>
<keyword evidence="2" id="KW-0694">RNA-binding</keyword>
<dbReference type="HAMAP" id="MF_01539">
    <property type="entry name" value="TmcAL"/>
    <property type="match status" value="1"/>
</dbReference>
<evidence type="ECO:0000313" key="3">
    <source>
        <dbReference type="EMBL" id="EMZ22698.1"/>
    </source>
</evidence>
<gene>
    <name evidence="2" type="primary">tmcAL</name>
    <name evidence="3" type="ORF">C823_03939</name>
</gene>
<reference evidence="3 4" key="1">
    <citation type="journal article" date="2014" name="Genome Announc.">
        <title>Draft genome sequences of the altered schaedler flora, a defined bacterial community from gnotobiotic mice.</title>
        <authorList>
            <person name="Wannemuehler M.J."/>
            <person name="Overstreet A.M."/>
            <person name="Ward D.V."/>
            <person name="Phillips G.J."/>
        </authorList>
    </citation>
    <scope>NUCLEOTIDE SEQUENCE [LARGE SCALE GENOMIC DNA]</scope>
    <source>
        <strain evidence="3 4">ASF492</strain>
    </source>
</reference>
<dbReference type="InterPro" id="IPR014729">
    <property type="entry name" value="Rossmann-like_a/b/a_fold"/>
</dbReference>